<organism evidence="2 3">
    <name type="scientific">Nonomuraea montanisoli</name>
    <dbReference type="NCBI Taxonomy" id="2741721"/>
    <lineage>
        <taxon>Bacteria</taxon>
        <taxon>Bacillati</taxon>
        <taxon>Actinomycetota</taxon>
        <taxon>Actinomycetes</taxon>
        <taxon>Streptosporangiales</taxon>
        <taxon>Streptosporangiaceae</taxon>
        <taxon>Nonomuraea</taxon>
    </lineage>
</organism>
<dbReference type="PANTHER" id="PTHR46825">
    <property type="entry name" value="D-ALANYL-D-ALANINE-CARBOXYPEPTIDASE/ENDOPEPTIDASE AMPH"/>
    <property type="match status" value="1"/>
</dbReference>
<dbReference type="Gene3D" id="3.40.710.10">
    <property type="entry name" value="DD-peptidase/beta-lactamase superfamily"/>
    <property type="match status" value="1"/>
</dbReference>
<name>A0A7Y6I7U7_9ACTN</name>
<dbReference type="Pfam" id="PF00144">
    <property type="entry name" value="Beta-lactamase"/>
    <property type="match status" value="1"/>
</dbReference>
<feature type="domain" description="Beta-lactamase-related" evidence="1">
    <location>
        <begin position="11"/>
        <end position="338"/>
    </location>
</feature>
<dbReference type="SUPFAM" id="SSF56601">
    <property type="entry name" value="beta-lactamase/transpeptidase-like"/>
    <property type="match status" value="1"/>
</dbReference>
<dbReference type="RefSeq" id="WP_175590491.1">
    <property type="nucleotide sequence ID" value="NZ_JABWGN010000006.1"/>
</dbReference>
<proteinExistence type="predicted"/>
<gene>
    <name evidence="2" type="ORF">HTZ77_16570</name>
</gene>
<evidence type="ECO:0000313" key="3">
    <source>
        <dbReference type="Proteomes" id="UP000586042"/>
    </source>
</evidence>
<dbReference type="AlphaFoldDB" id="A0A7Y6I7U7"/>
<dbReference type="GO" id="GO:0016787">
    <property type="term" value="F:hydrolase activity"/>
    <property type="evidence" value="ECO:0007669"/>
    <property type="project" value="UniProtKB-KW"/>
</dbReference>
<evidence type="ECO:0000313" key="2">
    <source>
        <dbReference type="EMBL" id="NUW33036.1"/>
    </source>
</evidence>
<dbReference type="InterPro" id="IPR012338">
    <property type="entry name" value="Beta-lactam/transpept-like"/>
</dbReference>
<evidence type="ECO:0000259" key="1">
    <source>
        <dbReference type="Pfam" id="PF00144"/>
    </source>
</evidence>
<accession>A0A7Y6I7U7</accession>
<dbReference type="InterPro" id="IPR050491">
    <property type="entry name" value="AmpC-like"/>
</dbReference>
<sequence length="467" mass="50598">MTATWDLERVRGRVTELLAEYRIPSTAIGVLQDGRITGLAAGVTNVLTGEPATTGTVYQLGSMTKTWTALAFMQLVDEGKAGLDEPVRAYLPGFEVADPVTSAEVTPRHLLNHTNGIEEDYGDPGEGDDVYARMVAGITGAPQVHPLGRTHGYSAALGYAILARVMEVIDGKGWDAVMRDRLLGPLGLTATSSRHEDVDQDRAATGHIVRSLDEGPVISPVSHLPRAFGPGGNLTSTVAEVLAMAHVLLHEGRAADGTRIVSAEAVREMMTSRVAVPDPYMFGPAWGLGLIVCDWHGETVYAHDGSTIGQNARLRILPDSGVALTMLTNGGPRESFYKKVFDEILADLGAATIPGLPAPDPTLRLDLSRYEGVYERPGSRYEVHAEGGRLRLTLVMNPENARFLGRPDRITYDLLPVSETHFLMPSDDPLEDTQTVAIYDFQDGAARYLHTNCRVTPRTREPVEARE</sequence>
<keyword evidence="3" id="KW-1185">Reference proteome</keyword>
<dbReference type="Proteomes" id="UP000586042">
    <property type="component" value="Unassembled WGS sequence"/>
</dbReference>
<reference evidence="2 3" key="1">
    <citation type="submission" date="2020-06" db="EMBL/GenBank/DDBJ databases">
        <title>Nonomuraea sp. SMC257, a novel actinomycete isolated from soil.</title>
        <authorList>
            <person name="Chanama M."/>
        </authorList>
    </citation>
    <scope>NUCLEOTIDE SEQUENCE [LARGE SCALE GENOMIC DNA]</scope>
    <source>
        <strain evidence="2 3">SMC257</strain>
    </source>
</reference>
<protein>
    <submittedName>
        <fullName evidence="2">Serine hydrolase</fullName>
    </submittedName>
</protein>
<dbReference type="InterPro" id="IPR001466">
    <property type="entry name" value="Beta-lactam-related"/>
</dbReference>
<dbReference type="PANTHER" id="PTHR46825:SF9">
    <property type="entry name" value="BETA-LACTAMASE-RELATED DOMAIN-CONTAINING PROTEIN"/>
    <property type="match status" value="1"/>
</dbReference>
<keyword evidence="2" id="KW-0378">Hydrolase</keyword>
<comment type="caution">
    <text evidence="2">The sequence shown here is derived from an EMBL/GenBank/DDBJ whole genome shotgun (WGS) entry which is preliminary data.</text>
</comment>
<dbReference type="EMBL" id="JABWGN010000006">
    <property type="protein sequence ID" value="NUW33036.1"/>
    <property type="molecule type" value="Genomic_DNA"/>
</dbReference>